<dbReference type="EMBL" id="BRYB01006631">
    <property type="protein sequence ID" value="GMI53672.1"/>
    <property type="molecule type" value="Genomic_DNA"/>
</dbReference>
<keyword evidence="6" id="KW-0677">Repeat</keyword>
<sequence length="102" mass="10849">MDASTAASEMLWAGSKFIGADCAGPNKAFYMCKQSSADPSACLSQGQAVTRCAGTALATLSGSCSAGFQAYRQCLEGNRRQFSACRDVQEQLQKCYDEAKKL</sequence>
<comment type="subcellular location">
    <subcellularLocation>
        <location evidence="2">Mitochondrion</location>
    </subcellularLocation>
</comment>
<dbReference type="PANTHER" id="PTHR13344">
    <property type="entry name" value="NADH-UBIQUINONE OXIDOREDUCTASE"/>
    <property type="match status" value="1"/>
</dbReference>
<evidence type="ECO:0000256" key="9">
    <source>
        <dbReference type="ARBA" id="ARBA00023157"/>
    </source>
</evidence>
<comment type="function">
    <text evidence="1">Accessory subunit of the mitochondrial membrane respiratory chain NADH dehydrogenase (Complex I), that is believed not to be involved in catalysis. Complex I functions in the transfer of electrons from NADH to the respiratory chain. The immediate electron acceptor for the enzyme is believed to be ubiquinone.</text>
</comment>
<dbReference type="InterPro" id="IPR031731">
    <property type="entry name" value="CX9C"/>
</dbReference>
<keyword evidence="12" id="KW-1185">Reference proteome</keyword>
<evidence type="ECO:0000256" key="4">
    <source>
        <dbReference type="ARBA" id="ARBA00022448"/>
    </source>
</evidence>
<reference evidence="11 12" key="1">
    <citation type="journal article" date="2023" name="Commun. Biol.">
        <title>Genome analysis of Parmales, the sister group of diatoms, reveals the evolutionary specialization of diatoms from phago-mixotrophs to photoautotrophs.</title>
        <authorList>
            <person name="Ban H."/>
            <person name="Sato S."/>
            <person name="Yoshikawa S."/>
            <person name="Yamada K."/>
            <person name="Nakamura Y."/>
            <person name="Ichinomiya M."/>
            <person name="Sato N."/>
            <person name="Blanc-Mathieu R."/>
            <person name="Endo H."/>
            <person name="Kuwata A."/>
            <person name="Ogata H."/>
        </authorList>
    </citation>
    <scope>NUCLEOTIDE SEQUENCE [LARGE SCALE GENOMIC DNA]</scope>
</reference>
<dbReference type="Pfam" id="PF16860">
    <property type="entry name" value="CX9C"/>
    <property type="match status" value="1"/>
</dbReference>
<organism evidence="11 12">
    <name type="scientific">Tetraparma gracilis</name>
    <dbReference type="NCBI Taxonomy" id="2962635"/>
    <lineage>
        <taxon>Eukaryota</taxon>
        <taxon>Sar</taxon>
        <taxon>Stramenopiles</taxon>
        <taxon>Ochrophyta</taxon>
        <taxon>Bolidophyceae</taxon>
        <taxon>Parmales</taxon>
        <taxon>Triparmaceae</taxon>
        <taxon>Tetraparma</taxon>
    </lineage>
</organism>
<evidence type="ECO:0000256" key="5">
    <source>
        <dbReference type="ARBA" id="ARBA00022660"/>
    </source>
</evidence>
<evidence type="ECO:0000256" key="1">
    <source>
        <dbReference type="ARBA" id="ARBA00003195"/>
    </source>
</evidence>
<proteinExistence type="inferred from homology"/>
<keyword evidence="7" id="KW-0249">Electron transport</keyword>
<dbReference type="Gene3D" id="1.10.287.2900">
    <property type="match status" value="1"/>
</dbReference>
<comment type="similarity">
    <text evidence="3">Belongs to the complex I NDUFA8 subunit family.</text>
</comment>
<feature type="domain" description="IMS import disulfide relay-system CHCH-CHCH-like Cx9C" evidence="10">
    <location>
        <begin position="63"/>
        <end position="98"/>
    </location>
</feature>
<dbReference type="PANTHER" id="PTHR13344:SF0">
    <property type="entry name" value="NADH DEHYDROGENASE [UBIQUINONE] 1 ALPHA SUBCOMPLEX SUBUNIT 8"/>
    <property type="match status" value="1"/>
</dbReference>
<evidence type="ECO:0000256" key="7">
    <source>
        <dbReference type="ARBA" id="ARBA00022982"/>
    </source>
</evidence>
<evidence type="ECO:0000256" key="8">
    <source>
        <dbReference type="ARBA" id="ARBA00023128"/>
    </source>
</evidence>
<comment type="caution">
    <text evidence="11">The sequence shown here is derived from an EMBL/GenBank/DDBJ whole genome shotgun (WGS) entry which is preliminary data.</text>
</comment>
<evidence type="ECO:0000313" key="12">
    <source>
        <dbReference type="Proteomes" id="UP001165060"/>
    </source>
</evidence>
<dbReference type="InterPro" id="IPR016680">
    <property type="entry name" value="NDUFA8"/>
</dbReference>
<evidence type="ECO:0000256" key="3">
    <source>
        <dbReference type="ARBA" id="ARBA00010705"/>
    </source>
</evidence>
<dbReference type="Proteomes" id="UP001165060">
    <property type="component" value="Unassembled WGS sequence"/>
</dbReference>
<keyword evidence="5" id="KW-0679">Respiratory chain</keyword>
<keyword evidence="9" id="KW-1015">Disulfide bond</keyword>
<protein>
    <recommendedName>
        <fullName evidence="10">IMS import disulfide relay-system CHCH-CHCH-like Cx9C domain-containing protein</fullName>
    </recommendedName>
</protein>
<keyword evidence="4" id="KW-0813">Transport</keyword>
<gene>
    <name evidence="11" type="ORF">TeGR_g9538</name>
</gene>
<evidence type="ECO:0000259" key="10">
    <source>
        <dbReference type="Pfam" id="PF16860"/>
    </source>
</evidence>
<evidence type="ECO:0000313" key="11">
    <source>
        <dbReference type="EMBL" id="GMI53672.1"/>
    </source>
</evidence>
<evidence type="ECO:0000256" key="2">
    <source>
        <dbReference type="ARBA" id="ARBA00004173"/>
    </source>
</evidence>
<keyword evidence="8" id="KW-0496">Mitochondrion</keyword>
<evidence type="ECO:0000256" key="6">
    <source>
        <dbReference type="ARBA" id="ARBA00022737"/>
    </source>
</evidence>
<accession>A0ABQ6NAT4</accession>
<name>A0ABQ6NAT4_9STRA</name>